<accession>A0ACC1PH05</accession>
<dbReference type="EMBL" id="JANSHE010002361">
    <property type="protein sequence ID" value="KAJ2992540.1"/>
    <property type="molecule type" value="Genomic_DNA"/>
</dbReference>
<proteinExistence type="predicted"/>
<sequence>MPNVTVSVENIKARSLDVRSGSHHADKPVRPVPAVLRLNENRRALLTEIDNAKFSYVPINVIPIVTTLKQYTRSWFHVMIAFVSGAGFFTDAYDIFAINIVSVMLGYLYGPGGSDSDLTTVSSRSLTIGQQVAIKIATPAGVLFGQLLFGWLGDVLGRKRIYGMELLLIMIATFGQVLCAPSVAVSVMGVLTFWRFIMGLGIGGDYPISAVISSEFSSVYIRGRVMAAVFANQGWGQLMYVAILEYILLTASSEVAHLSAGATLLSFISIAAYKRSFLHDSPSDVLRSIDQIWRIIIGLGCIPGAVALYFRLTIPETPRFTLDIERNIRQAGRDLSVLLVDRDSYTVDPDAAHERVIARQATTHDFRTYFGQWQNMKILIGTAYSWFALDIAFYGLGLNSSIILDAIGFGSPKSGLSPAAKIYQNLHNVSLGNLILSLAGLVPGYWAAFVFIDRWGRKPIQFMGFAALTVLFLVMGFAYNRLVASSGGKIVFVVLYCLANFFQNFGPNTTTFIVPGEVFPTRYRATAHGISAASGKCGAVMAQLAFQWLKDVGGTNKFLGHILEIFAFFMLTGILSTMLIPETNQKTLEHLSNESQEDFIQPVPVSGYGSEYGDFQSTPIRLEPLHSPGHPSSPPTSFSPRYVGYRYFDREMIPSSTWHARQVLATTPIVVAVTVTVHVRLSI</sequence>
<keyword evidence="2" id="KW-1185">Reference proteome</keyword>
<comment type="caution">
    <text evidence="1">The sequence shown here is derived from an EMBL/GenBank/DDBJ whole genome shotgun (WGS) entry which is preliminary data.</text>
</comment>
<organism evidence="1 2">
    <name type="scientific">Trametes sanguinea</name>
    <dbReference type="NCBI Taxonomy" id="158606"/>
    <lineage>
        <taxon>Eukaryota</taxon>
        <taxon>Fungi</taxon>
        <taxon>Dikarya</taxon>
        <taxon>Basidiomycota</taxon>
        <taxon>Agaricomycotina</taxon>
        <taxon>Agaricomycetes</taxon>
        <taxon>Polyporales</taxon>
        <taxon>Polyporaceae</taxon>
        <taxon>Trametes</taxon>
    </lineage>
</organism>
<gene>
    <name evidence="1" type="ORF">NUW54_g7908</name>
</gene>
<reference evidence="1" key="1">
    <citation type="submission" date="2022-08" db="EMBL/GenBank/DDBJ databases">
        <title>Genome Sequence of Pycnoporus sanguineus.</title>
        <authorList>
            <person name="Buettner E."/>
        </authorList>
    </citation>
    <scope>NUCLEOTIDE SEQUENCE</scope>
    <source>
        <strain evidence="1">CG-C14</strain>
    </source>
</reference>
<dbReference type="Proteomes" id="UP001144978">
    <property type="component" value="Unassembled WGS sequence"/>
</dbReference>
<name>A0ACC1PH05_9APHY</name>
<evidence type="ECO:0000313" key="2">
    <source>
        <dbReference type="Proteomes" id="UP001144978"/>
    </source>
</evidence>
<protein>
    <submittedName>
        <fullName evidence="1">Uncharacterized protein</fullName>
    </submittedName>
</protein>
<evidence type="ECO:0000313" key="1">
    <source>
        <dbReference type="EMBL" id="KAJ2992540.1"/>
    </source>
</evidence>